<feature type="compositionally biased region" description="Basic and acidic residues" evidence="1">
    <location>
        <begin position="23"/>
        <end position="33"/>
    </location>
</feature>
<name>A0A843XLF6_COLES</name>
<sequence>MVPRGRAHRSQEQQQPHHTTPPRRREEAEKGRTAEMGGGMEVHKNKFIEEWNHGRENLEFNFRWTRRNLAIVGIFGIAVPLLVYKGIVKEFHMQDEDAGRPLRKFL</sequence>
<dbReference type="EMBL" id="NMUH01009412">
    <property type="protein sequence ID" value="MQM20033.1"/>
    <property type="molecule type" value="Genomic_DNA"/>
</dbReference>
<dbReference type="AlphaFoldDB" id="A0A843XLF6"/>
<proteinExistence type="predicted"/>
<dbReference type="PANTHER" id="PTHR35479:SF4">
    <property type="entry name" value="OS01G0750800 PROTEIN"/>
    <property type="match status" value="1"/>
</dbReference>
<dbReference type="PANTHER" id="PTHR35479">
    <property type="entry name" value="UNNAMED PRODUCT"/>
    <property type="match status" value="1"/>
</dbReference>
<evidence type="ECO:0000313" key="4">
    <source>
        <dbReference type="Proteomes" id="UP000652761"/>
    </source>
</evidence>
<feature type="region of interest" description="Disordered" evidence="1">
    <location>
        <begin position="1"/>
        <end position="41"/>
    </location>
</feature>
<evidence type="ECO:0000256" key="2">
    <source>
        <dbReference type="SAM" id="Phobius"/>
    </source>
</evidence>
<dbReference type="OrthoDB" id="722138at2759"/>
<dbReference type="Proteomes" id="UP000652761">
    <property type="component" value="Unassembled WGS sequence"/>
</dbReference>
<accession>A0A843XLF6</accession>
<keyword evidence="2" id="KW-1133">Transmembrane helix</keyword>
<organism evidence="3 4">
    <name type="scientific">Colocasia esculenta</name>
    <name type="common">Wild taro</name>
    <name type="synonym">Arum esculentum</name>
    <dbReference type="NCBI Taxonomy" id="4460"/>
    <lineage>
        <taxon>Eukaryota</taxon>
        <taxon>Viridiplantae</taxon>
        <taxon>Streptophyta</taxon>
        <taxon>Embryophyta</taxon>
        <taxon>Tracheophyta</taxon>
        <taxon>Spermatophyta</taxon>
        <taxon>Magnoliopsida</taxon>
        <taxon>Liliopsida</taxon>
        <taxon>Araceae</taxon>
        <taxon>Aroideae</taxon>
        <taxon>Colocasieae</taxon>
        <taxon>Colocasia</taxon>
    </lineage>
</organism>
<keyword evidence="2" id="KW-0812">Transmembrane</keyword>
<gene>
    <name evidence="3" type="ORF">Taro_053048</name>
</gene>
<keyword evidence="2" id="KW-0472">Membrane</keyword>
<evidence type="ECO:0000313" key="3">
    <source>
        <dbReference type="EMBL" id="MQM20033.1"/>
    </source>
</evidence>
<reference evidence="3" key="1">
    <citation type="submission" date="2017-07" db="EMBL/GenBank/DDBJ databases">
        <title>Taro Niue Genome Assembly and Annotation.</title>
        <authorList>
            <person name="Atibalentja N."/>
            <person name="Keating K."/>
            <person name="Fields C.J."/>
        </authorList>
    </citation>
    <scope>NUCLEOTIDE SEQUENCE</scope>
    <source>
        <strain evidence="3">Niue_2</strain>
        <tissue evidence="3">Leaf</tissue>
    </source>
</reference>
<keyword evidence="4" id="KW-1185">Reference proteome</keyword>
<comment type="caution">
    <text evidence="3">The sequence shown here is derived from an EMBL/GenBank/DDBJ whole genome shotgun (WGS) entry which is preliminary data.</text>
</comment>
<feature type="transmembrane region" description="Helical" evidence="2">
    <location>
        <begin position="69"/>
        <end position="87"/>
    </location>
</feature>
<evidence type="ECO:0000256" key="1">
    <source>
        <dbReference type="SAM" id="MobiDB-lite"/>
    </source>
</evidence>
<protein>
    <submittedName>
        <fullName evidence="3">Uncharacterized protein</fullName>
    </submittedName>
</protein>